<dbReference type="InterPro" id="IPR011604">
    <property type="entry name" value="PDDEXK-like_dom_sf"/>
</dbReference>
<sequence>MGPRRLRCSHGRREVTAAVEVDAPAEVEPGVYDIPAEVYHSDPVPGGSLSSTGARKLATQCPAAFKHWLDNPEPAKKEFDFGTAAHKVVLEDGPELVLVDRDRWDTNEVKERIKKIRAAGKIPLKQRDLDKVHAMAKALREHPEAAELLKPGSGAAERTIIWNDRGVWRRIRIDWARHDGTLVDYKSCRSANPSKLSNHIFEYGYHQQQEYYRDGALEFGLTELVCPFKFIFQEKEPPYLVSVIELDSTACGIGRHLNEVALNTYALCREAGEWPGYINTPLISLPAWVERQYR</sequence>
<dbReference type="Proteomes" id="UP000003824">
    <property type="component" value="Unassembled WGS sequence"/>
</dbReference>
<accession>D6A4K2</accession>
<name>D6A4K2_STRV1</name>
<evidence type="ECO:0000313" key="3">
    <source>
        <dbReference type="Proteomes" id="UP000003824"/>
    </source>
</evidence>
<reference evidence="3" key="1">
    <citation type="submission" date="2008-12" db="EMBL/GenBank/DDBJ databases">
        <title>Annotation of Streptomyces ghanaensis ATCC 14672.</title>
        <authorList>
            <consortium name="The Broad Institute Genome Sequencing Platform"/>
            <consortium name="Broad Institute Microbial Sequencing Center"/>
            <person name="Fischbach M."/>
            <person name="Ward D."/>
            <person name="Young S."/>
            <person name="Kodira C.D."/>
            <person name="Zeng Q."/>
            <person name="Koehrsen M."/>
            <person name="Godfrey P."/>
            <person name="Alvarado L."/>
            <person name="Berlin A.M."/>
            <person name="Borenstein D."/>
            <person name="Chen Z."/>
            <person name="Engels R."/>
            <person name="Freedman E."/>
            <person name="Gellesch M."/>
            <person name="Goldberg J."/>
            <person name="Griggs A."/>
            <person name="Gujja S."/>
            <person name="Heiman D.I."/>
            <person name="Hepburn T.A."/>
            <person name="Howarth C."/>
            <person name="Jen D."/>
            <person name="Larson L."/>
            <person name="Lewis B."/>
            <person name="Mehta T."/>
            <person name="Park D."/>
            <person name="Pearson M."/>
            <person name="Roberts A."/>
            <person name="Saif S."/>
            <person name="Shea T.D."/>
            <person name="Shenoy N."/>
            <person name="Sisk P."/>
            <person name="Stolte C."/>
            <person name="Sykes S.N."/>
            <person name="Walk T."/>
            <person name="White J."/>
            <person name="Yandava C."/>
            <person name="Straight P."/>
            <person name="Clardy J."/>
            <person name="Hung D."/>
            <person name="Kolter R."/>
            <person name="Mekalanos J."/>
            <person name="Walker S."/>
            <person name="Walsh C.T."/>
            <person name="Wieland B.L.C."/>
            <person name="Ilzarbe M."/>
            <person name="Galagan J."/>
            <person name="Nusbaum C."/>
            <person name="Birren B."/>
        </authorList>
    </citation>
    <scope>NUCLEOTIDE SEQUENCE [LARGE SCALE GENOMIC DNA]</scope>
    <source>
        <strain evidence="3">ATCC 14672 / DSM 40746 / JCM 4963 / KCTC 9882 / NRRL B-12104 / FH 1290</strain>
    </source>
</reference>
<dbReference type="Pfam" id="PF12684">
    <property type="entry name" value="DUF3799"/>
    <property type="match status" value="1"/>
</dbReference>
<organism evidence="2 3">
    <name type="scientific">Streptomyces viridosporus (strain ATCC 14672 / DSM 40746 / JCM 4963 / KCTC 9882 / NRRL B-12104 / FH 1290)</name>
    <name type="common">Streptomyces ghanaensis</name>
    <dbReference type="NCBI Taxonomy" id="566461"/>
    <lineage>
        <taxon>Bacteria</taxon>
        <taxon>Bacillati</taxon>
        <taxon>Actinomycetota</taxon>
        <taxon>Actinomycetes</taxon>
        <taxon>Kitasatosporales</taxon>
        <taxon>Streptomycetaceae</taxon>
        <taxon>Streptomyces</taxon>
    </lineage>
</organism>
<dbReference type="EMBL" id="DS999641">
    <property type="protein sequence ID" value="EFE65842.2"/>
    <property type="molecule type" value="Genomic_DNA"/>
</dbReference>
<dbReference type="InterPro" id="IPR024432">
    <property type="entry name" value="Put_RecE_PDDEXK-like_dom"/>
</dbReference>
<proteinExistence type="predicted"/>
<dbReference type="Gene3D" id="3.90.320.10">
    <property type="match status" value="1"/>
</dbReference>
<evidence type="ECO:0000259" key="1">
    <source>
        <dbReference type="Pfam" id="PF12684"/>
    </source>
</evidence>
<dbReference type="AlphaFoldDB" id="D6A4K2"/>
<gene>
    <name evidence="2" type="ORF">SSFG_01096</name>
</gene>
<evidence type="ECO:0000313" key="2">
    <source>
        <dbReference type="EMBL" id="EFE65842.2"/>
    </source>
</evidence>
<feature type="domain" description="Putative exodeoxyribonuclease 8 PDDEXK-like" evidence="1">
    <location>
        <begin position="56"/>
        <end position="277"/>
    </location>
</feature>
<dbReference type="eggNOG" id="COG1074">
    <property type="taxonomic scope" value="Bacteria"/>
</dbReference>
<protein>
    <submittedName>
        <fullName evidence="2">Gp42</fullName>
    </submittedName>
</protein>